<feature type="compositionally biased region" description="Polar residues" evidence="9">
    <location>
        <begin position="872"/>
        <end position="883"/>
    </location>
</feature>
<keyword evidence="7" id="KW-0677">Repeat</keyword>
<comment type="subcellular location">
    <subcellularLocation>
        <location evidence="2">Cell junction</location>
        <location evidence="2">Tight junction</location>
    </subcellularLocation>
    <subcellularLocation>
        <location evidence="3">Cytoplasm</location>
    </subcellularLocation>
    <subcellularLocation>
        <location evidence="1">Nucleus</location>
    </subcellularLocation>
</comment>
<feature type="domain" description="WW" evidence="11">
    <location>
        <begin position="905"/>
        <end position="938"/>
    </location>
</feature>
<feature type="compositionally biased region" description="Acidic residues" evidence="9">
    <location>
        <begin position="632"/>
        <end position="642"/>
    </location>
</feature>
<dbReference type="SUPFAM" id="SSF49562">
    <property type="entry name" value="C2 domain (Calcium/lipid-binding domain, CaLB)"/>
    <property type="match status" value="1"/>
</dbReference>
<dbReference type="Pfam" id="PF00397">
    <property type="entry name" value="WW"/>
    <property type="match status" value="2"/>
</dbReference>
<dbReference type="GO" id="GO:0005737">
    <property type="term" value="C:cytoplasm"/>
    <property type="evidence" value="ECO:0007669"/>
    <property type="project" value="UniProtKB-SubCell"/>
</dbReference>
<feature type="compositionally biased region" description="Acidic residues" evidence="9">
    <location>
        <begin position="817"/>
        <end position="826"/>
    </location>
</feature>
<keyword evidence="4" id="KW-0796">Tight junction</keyword>
<dbReference type="InterPro" id="IPR032348">
    <property type="entry name" value="HECW_N"/>
</dbReference>
<evidence type="ECO:0000256" key="2">
    <source>
        <dbReference type="ARBA" id="ARBA00004435"/>
    </source>
</evidence>
<dbReference type="PROSITE" id="PS50004">
    <property type="entry name" value="C2"/>
    <property type="match status" value="1"/>
</dbReference>
<dbReference type="InParanoid" id="A0A3P8VA34"/>
<evidence type="ECO:0000256" key="7">
    <source>
        <dbReference type="ARBA" id="ARBA00022737"/>
    </source>
</evidence>
<dbReference type="Proteomes" id="UP000265120">
    <property type="component" value="Chromosome 3"/>
</dbReference>
<feature type="domain" description="WW" evidence="11">
    <location>
        <begin position="1078"/>
        <end position="1111"/>
    </location>
</feature>
<dbReference type="GO" id="GO:0003713">
    <property type="term" value="F:transcription coactivator activity"/>
    <property type="evidence" value="ECO:0007669"/>
    <property type="project" value="TreeGrafter"/>
</dbReference>
<protein>
    <submittedName>
        <fullName evidence="12">Si:ch211-188f17.1</fullName>
    </submittedName>
</protein>
<dbReference type="STRING" id="244447.ENSCSEP00000011302"/>
<dbReference type="GO" id="GO:0005923">
    <property type="term" value="C:bicellular tight junction"/>
    <property type="evidence" value="ECO:0007669"/>
    <property type="project" value="UniProtKB-SubCell"/>
</dbReference>
<keyword evidence="13" id="KW-1185">Reference proteome</keyword>
<feature type="compositionally biased region" description="Low complexity" evidence="9">
    <location>
        <begin position="514"/>
        <end position="538"/>
    </location>
</feature>
<dbReference type="CDD" id="cd08691">
    <property type="entry name" value="C2_NEDL1-like"/>
    <property type="match status" value="1"/>
</dbReference>
<dbReference type="PANTHER" id="PTHR17616">
    <property type="entry name" value="YES-ASSOCIATED PROTEIN YAP1 FAMILY MEMBER"/>
    <property type="match status" value="1"/>
</dbReference>
<dbReference type="SMART" id="SM00456">
    <property type="entry name" value="WW"/>
    <property type="match status" value="2"/>
</dbReference>
<keyword evidence="4" id="KW-0965">Cell junction</keyword>
<feature type="compositionally biased region" description="Polar residues" evidence="9">
    <location>
        <begin position="567"/>
        <end position="579"/>
    </location>
</feature>
<feature type="compositionally biased region" description="Basic and acidic residues" evidence="9">
    <location>
        <begin position="431"/>
        <end position="449"/>
    </location>
</feature>
<evidence type="ECO:0000256" key="5">
    <source>
        <dbReference type="ARBA" id="ARBA00022490"/>
    </source>
</evidence>
<dbReference type="InterPro" id="IPR051583">
    <property type="entry name" value="YAP1"/>
</dbReference>
<reference evidence="12 13" key="1">
    <citation type="journal article" date="2014" name="Nat. Genet.">
        <title>Whole-genome sequence of a flatfish provides insights into ZW sex chromosome evolution and adaptation to a benthic lifestyle.</title>
        <authorList>
            <person name="Chen S."/>
            <person name="Zhang G."/>
            <person name="Shao C."/>
            <person name="Huang Q."/>
            <person name="Liu G."/>
            <person name="Zhang P."/>
            <person name="Song W."/>
            <person name="An N."/>
            <person name="Chalopin D."/>
            <person name="Volff J.N."/>
            <person name="Hong Y."/>
            <person name="Li Q."/>
            <person name="Sha Z."/>
            <person name="Zhou H."/>
            <person name="Xie M."/>
            <person name="Yu Q."/>
            <person name="Liu Y."/>
            <person name="Xiang H."/>
            <person name="Wang N."/>
            <person name="Wu K."/>
            <person name="Yang C."/>
            <person name="Zhou Q."/>
            <person name="Liao X."/>
            <person name="Yang L."/>
            <person name="Hu Q."/>
            <person name="Zhang J."/>
            <person name="Meng L."/>
            <person name="Jin L."/>
            <person name="Tian Y."/>
            <person name="Lian J."/>
            <person name="Yang J."/>
            <person name="Miao G."/>
            <person name="Liu S."/>
            <person name="Liang Z."/>
            <person name="Yan F."/>
            <person name="Li Y."/>
            <person name="Sun B."/>
            <person name="Zhang H."/>
            <person name="Zhang J."/>
            <person name="Zhu Y."/>
            <person name="Du M."/>
            <person name="Zhao Y."/>
            <person name="Schartl M."/>
            <person name="Tang Q."/>
            <person name="Wang J."/>
        </authorList>
    </citation>
    <scope>NUCLEOTIDE SEQUENCE</scope>
</reference>
<dbReference type="PANTHER" id="PTHR17616:SF8">
    <property type="entry name" value="TRANSCRIPTIONAL COACTIVATOR YORKIE"/>
    <property type="match status" value="1"/>
</dbReference>
<feature type="region of interest" description="Disordered" evidence="9">
    <location>
        <begin position="368"/>
        <end position="590"/>
    </location>
</feature>
<name>A0A3P8VA34_CYNSE</name>
<dbReference type="FunFam" id="2.60.40.2840:FF:000001">
    <property type="entry name" value="E3 ubiquitin-protein ligase HECW2 isoform X1"/>
    <property type="match status" value="1"/>
</dbReference>
<evidence type="ECO:0000259" key="11">
    <source>
        <dbReference type="PROSITE" id="PS50020"/>
    </source>
</evidence>
<dbReference type="Pfam" id="PF16562">
    <property type="entry name" value="HECW_N"/>
    <property type="match status" value="1"/>
</dbReference>
<evidence type="ECO:0000256" key="4">
    <source>
        <dbReference type="ARBA" id="ARBA00022427"/>
    </source>
</evidence>
<keyword evidence="5" id="KW-0963">Cytoplasm</keyword>
<keyword evidence="6" id="KW-0597">Phosphoprotein</keyword>
<evidence type="ECO:0000256" key="3">
    <source>
        <dbReference type="ARBA" id="ARBA00004496"/>
    </source>
</evidence>
<dbReference type="CDD" id="cd00201">
    <property type="entry name" value="WW"/>
    <property type="match status" value="2"/>
</dbReference>
<dbReference type="InterPro" id="IPR035892">
    <property type="entry name" value="C2_domain_sf"/>
</dbReference>
<dbReference type="SMART" id="SM00239">
    <property type="entry name" value="C2"/>
    <property type="match status" value="1"/>
</dbReference>
<dbReference type="GO" id="GO:0005634">
    <property type="term" value="C:nucleus"/>
    <property type="evidence" value="ECO:0007669"/>
    <property type="project" value="UniProtKB-SubCell"/>
</dbReference>
<feature type="region of interest" description="Disordered" evidence="9">
    <location>
        <begin position="623"/>
        <end position="688"/>
    </location>
</feature>
<evidence type="ECO:0000256" key="1">
    <source>
        <dbReference type="ARBA" id="ARBA00004123"/>
    </source>
</evidence>
<dbReference type="GeneTree" id="ENSGT00940000158294"/>
<dbReference type="FunFam" id="2.20.70.10:FF:000013">
    <property type="entry name" value="E3 ubiquitin-protein ligase HECW2 isoform X1"/>
    <property type="match status" value="1"/>
</dbReference>
<reference evidence="12" key="3">
    <citation type="submission" date="2025-09" db="UniProtKB">
        <authorList>
            <consortium name="Ensembl"/>
        </authorList>
    </citation>
    <scope>IDENTIFICATION</scope>
</reference>
<feature type="domain" description="C2" evidence="10">
    <location>
        <begin position="185"/>
        <end position="318"/>
    </location>
</feature>
<evidence type="ECO:0000313" key="12">
    <source>
        <dbReference type="Ensembl" id="ENSCSEP00000011302.1"/>
    </source>
</evidence>
<dbReference type="FunFam" id="2.60.40.150:FF:000035">
    <property type="entry name" value="LOW QUALITY PROTEIN: E3 ubiquitin-protein ligase HECW2"/>
    <property type="match status" value="1"/>
</dbReference>
<dbReference type="InterPro" id="IPR040524">
    <property type="entry name" value="HECW1_helix"/>
</dbReference>
<dbReference type="GO" id="GO:0035329">
    <property type="term" value="P:hippo signaling"/>
    <property type="evidence" value="ECO:0007669"/>
    <property type="project" value="TreeGrafter"/>
</dbReference>
<dbReference type="Gene3D" id="2.20.70.10">
    <property type="match status" value="2"/>
</dbReference>
<dbReference type="AlphaFoldDB" id="A0A3P8VA34"/>
<sequence length="1149" mass="127240">MIHRQVLLSQNLYQNRFLGLVAMASPTRSSQTRQRCKGAVRHSYGPESFTVNSLNQEAFMLGLPRSTSDTDLVSPDTRSTLTINAFQYTIGQSEDLVITWDIKEEVDAGDWIGMYLFDEPLSENFLDYKNRGLSGSHKGQIVWKIDSGAHFSNSETQVCFRYYHGVTGALRATTPTVTIKKGSAPVLKPVVSPEVNHGLSNRRLINFSLSDLQAVGLKKGMFFNPDPYLKLSIQPGKHSIFPSLPHHGQEKRSRVVCNTINPQWSTERFSFVSLPTDVLEIEVKDKFAKSRPIIKRFLGKLSVPVQRLLEKHAIGDRVVSYSLGRRLPTDHVCGQLQFRFELTSSIHPDDEEVSLVIEAACPEGGNAADVNHAANAPDDDTLSVGPDMPDLPLDVPPTPDTTAPPASTLDITTPEEVPPAPQKEVTVSPEVHPDLRVEEQHESTIREPESTEPQVEEEEGAAAQQHQEVLSNVEVKPEGGETATATQEEREEEEHREECAPQSLEVTEEDEGSGQESQQKQGSDTPATTNNGAATIGASTEETSATQEAPKDLEGCAPPEVTDGVERSSTCNSLFASSPSRRKNRPCSLPVSELETVIASSCGEPETPRSHYIRIHHLLHSLPSAQCRPPSQDEEVTGEEDSSDKTQETNGLSPTIKTSKDGEVERQEEEEEEDTTHSPSQVPECPGPCCRRTLPRSLSIERLSELNQLLEGEGGVHEAVRRISPSCLESEEGDSSNGGVGVGRRVGAQSTQRPPGENDCEFCDTSCYSTSCYSTSCYSTSCYSNSGYEGRGRFCSHTRLSSVDSNRLSGSTIFSSQDEEEDEESAFESVPEAAVLPEGQEEGGAGGQRRAGRWREIRRGEQEEPAVAGPSDRNSNGSDSSPPVGQLPVLRPSHDLNHFPAATDQVLPPNWEARIDSHGRVFYVDHVNRTTTWQRPNHGSKCNHGIPRSGSTQQMEQLNRRYQNIQRTMATEEEGGSQRLERSSSTETDPDSVPPGPSSPVTHQKMSNLFQSPAVKFITHPEFFTVLHSNYAAYRMFTSSSCVKHMILKVRRDARNFERYQHNRDLVVFLNKFADMQLELPRGWEIKTDPQGKSFFVDHNSRATTFIDPRIPLQNSRLPGHLAHKQHLQRLRSYSAGEVHHSHHSYNKL</sequence>
<feature type="region of interest" description="Disordered" evidence="9">
    <location>
        <begin position="934"/>
        <end position="955"/>
    </location>
</feature>
<dbReference type="InterPro" id="IPR036020">
    <property type="entry name" value="WW_dom_sf"/>
</dbReference>
<evidence type="ECO:0000256" key="6">
    <source>
        <dbReference type="ARBA" id="ARBA00022553"/>
    </source>
</evidence>
<organism evidence="12 13">
    <name type="scientific">Cynoglossus semilaevis</name>
    <name type="common">Tongue sole</name>
    <dbReference type="NCBI Taxonomy" id="244447"/>
    <lineage>
        <taxon>Eukaryota</taxon>
        <taxon>Metazoa</taxon>
        <taxon>Chordata</taxon>
        <taxon>Craniata</taxon>
        <taxon>Vertebrata</taxon>
        <taxon>Euteleostomi</taxon>
        <taxon>Actinopterygii</taxon>
        <taxon>Neopterygii</taxon>
        <taxon>Teleostei</taxon>
        <taxon>Neoteleostei</taxon>
        <taxon>Acanthomorphata</taxon>
        <taxon>Carangaria</taxon>
        <taxon>Pleuronectiformes</taxon>
        <taxon>Pleuronectoidei</taxon>
        <taxon>Cynoglossidae</taxon>
        <taxon>Cynoglossinae</taxon>
        <taxon>Cynoglossus</taxon>
    </lineage>
</organism>
<evidence type="ECO:0000313" key="13">
    <source>
        <dbReference type="Proteomes" id="UP000265120"/>
    </source>
</evidence>
<dbReference type="SUPFAM" id="SSF51045">
    <property type="entry name" value="WW domain"/>
    <property type="match status" value="2"/>
</dbReference>
<dbReference type="Pfam" id="PF00168">
    <property type="entry name" value="C2"/>
    <property type="match status" value="1"/>
</dbReference>
<dbReference type="PROSITE" id="PS50020">
    <property type="entry name" value="WW_DOMAIN_2"/>
    <property type="match status" value="2"/>
</dbReference>
<feature type="compositionally biased region" description="Polar residues" evidence="9">
    <location>
        <begin position="648"/>
        <end position="657"/>
    </location>
</feature>
<evidence type="ECO:0000256" key="9">
    <source>
        <dbReference type="SAM" id="MobiDB-lite"/>
    </source>
</evidence>
<feature type="region of interest" description="Disordered" evidence="9">
    <location>
        <begin position="969"/>
        <end position="1004"/>
    </location>
</feature>
<dbReference type="InterPro" id="IPR037795">
    <property type="entry name" value="C2_HECW"/>
</dbReference>
<dbReference type="GO" id="GO:0045944">
    <property type="term" value="P:positive regulation of transcription by RNA polymerase II"/>
    <property type="evidence" value="ECO:0007669"/>
    <property type="project" value="TreeGrafter"/>
</dbReference>
<proteinExistence type="predicted"/>
<reference evidence="12" key="2">
    <citation type="submission" date="2025-08" db="UniProtKB">
        <authorList>
            <consortium name="Ensembl"/>
        </authorList>
    </citation>
    <scope>IDENTIFICATION</scope>
</reference>
<feature type="compositionally biased region" description="Low complexity" evidence="9">
    <location>
        <begin position="400"/>
        <end position="410"/>
    </location>
</feature>
<dbReference type="InterPro" id="IPR001202">
    <property type="entry name" value="WW_dom"/>
</dbReference>
<feature type="region of interest" description="Disordered" evidence="9">
    <location>
        <begin position="726"/>
        <end position="757"/>
    </location>
</feature>
<accession>A0A3P8VA34</accession>
<dbReference type="Gene3D" id="2.60.40.150">
    <property type="entry name" value="C2 domain"/>
    <property type="match status" value="1"/>
</dbReference>
<evidence type="ECO:0000259" key="10">
    <source>
        <dbReference type="PROSITE" id="PS50004"/>
    </source>
</evidence>
<dbReference type="Pfam" id="PF18436">
    <property type="entry name" value="HECW1_helix"/>
    <property type="match status" value="1"/>
</dbReference>
<evidence type="ECO:0000256" key="8">
    <source>
        <dbReference type="ARBA" id="ARBA00023242"/>
    </source>
</evidence>
<dbReference type="Gene3D" id="2.60.40.2840">
    <property type="match status" value="1"/>
</dbReference>
<dbReference type="PROSITE" id="PS01159">
    <property type="entry name" value="WW_DOMAIN_1"/>
    <property type="match status" value="2"/>
</dbReference>
<keyword evidence="8" id="KW-0539">Nucleus</keyword>
<feature type="region of interest" description="Disordered" evidence="9">
    <location>
        <begin position="806"/>
        <end position="902"/>
    </location>
</feature>
<dbReference type="Ensembl" id="ENSCSET00000011440.1">
    <property type="protein sequence ID" value="ENSCSEP00000011302.1"/>
    <property type="gene ID" value="ENSCSEG00000007255.1"/>
</dbReference>
<feature type="compositionally biased region" description="Basic and acidic residues" evidence="9">
    <location>
        <begin position="853"/>
        <end position="862"/>
    </location>
</feature>
<dbReference type="FunFam" id="2.20.70.10:FF:000007">
    <property type="entry name" value="E3 ubiquitin-protein ligase HECW2 isoform X1"/>
    <property type="match status" value="1"/>
</dbReference>
<dbReference type="InterPro" id="IPR000008">
    <property type="entry name" value="C2_dom"/>
</dbReference>